<dbReference type="InterPro" id="IPR029055">
    <property type="entry name" value="Ntn_hydrolases_N"/>
</dbReference>
<geneLocation type="plasmid" evidence="2">
    <name>II</name>
</geneLocation>
<dbReference type="Pfam" id="PF06267">
    <property type="entry name" value="DUF1028"/>
    <property type="match status" value="1"/>
</dbReference>
<dbReference type="PANTHER" id="PTHR39328:SF1">
    <property type="entry name" value="BLL2871 PROTEIN"/>
    <property type="match status" value="1"/>
</dbReference>
<gene>
    <name evidence="1" type="primary">fimA</name>
    <name evidence="1" type="ORF">RG540_PA07360</name>
</gene>
<reference evidence="2" key="1">
    <citation type="journal article" date="2014" name="BMC Genomics">
        <title>Genome sequencing of two Neorhizobium galegae strains reveals a noeT gene responsible for the unusual acetylation of the nodulation factors.</title>
        <authorList>
            <person name="Osterman J."/>
            <person name="Marsh J."/>
            <person name="Laine P.K."/>
            <person name="Zeng Z."/>
            <person name="Alatalo E."/>
            <person name="Sullivan J.T."/>
            <person name="Young J.P."/>
            <person name="Thomas-Oates J."/>
            <person name="Paulin L."/>
            <person name="Lindstrom K."/>
        </authorList>
    </citation>
    <scope>NUCLEOTIDE SEQUENCE [LARGE SCALE GENOMIC DNA]</scope>
    <source>
        <strain evidence="2">HAMBI 540</strain>
    </source>
</reference>
<keyword evidence="2" id="KW-1185">Reference proteome</keyword>
<dbReference type="AlphaFoldDB" id="A0A068SYY4"/>
<sequence>MTFSIVARCELTGQFGVAISSSSPAVAARCAWARAGIGAVATQNVTNPALGPRMLGALEKGASAAEAVATARQGDDFPNYRQLLAVDVHGGTAIHSGSNALGTWTSAVGHQCVAAGNLLANDGVPKVMIDSFEATSGTLGDRLIAALRAAVDAGGEAGPVRSAGLLIVDKQTWPYAELRIDWLDDGCPIAAVARAWDVYRPQAEDYVTRALNPLAAPSYGVPGDE</sequence>
<organism evidence="1 2">
    <name type="scientific">Neorhizobium galegae bv. orientalis str. HAMBI 540</name>
    <dbReference type="NCBI Taxonomy" id="1028800"/>
    <lineage>
        <taxon>Bacteria</taxon>
        <taxon>Pseudomonadati</taxon>
        <taxon>Pseudomonadota</taxon>
        <taxon>Alphaproteobacteria</taxon>
        <taxon>Hyphomicrobiales</taxon>
        <taxon>Rhizobiaceae</taxon>
        <taxon>Rhizobium/Agrobacterium group</taxon>
        <taxon>Neorhizobium</taxon>
    </lineage>
</organism>
<keyword evidence="1" id="KW-0614">Plasmid</keyword>
<dbReference type="PATRIC" id="fig|1028800.3.peg.5363"/>
<dbReference type="OrthoDB" id="9790012at2"/>
<dbReference type="SUPFAM" id="SSF56235">
    <property type="entry name" value="N-terminal nucleophile aminohydrolases (Ntn hydrolases)"/>
    <property type="match status" value="1"/>
</dbReference>
<protein>
    <submittedName>
        <fullName evidence="1">Major pilin protein FimA</fullName>
    </submittedName>
</protein>
<evidence type="ECO:0000313" key="1">
    <source>
        <dbReference type="EMBL" id="CDN51412.1"/>
    </source>
</evidence>
<dbReference type="InterPro" id="IPR010430">
    <property type="entry name" value="DUF1028"/>
</dbReference>
<proteinExistence type="predicted"/>
<dbReference type="GeneID" id="24260808"/>
<accession>A0A068SYY4</accession>
<dbReference type="RefSeq" id="WP_041364866.1">
    <property type="nucleotide sequence ID" value="NZ_HG938354.1"/>
</dbReference>
<dbReference type="eggNOG" id="COG3342">
    <property type="taxonomic scope" value="Bacteria"/>
</dbReference>
<name>A0A068SYY4_NEOGA</name>
<evidence type="ECO:0000313" key="2">
    <source>
        <dbReference type="Proteomes" id="UP000028181"/>
    </source>
</evidence>
<dbReference type="EMBL" id="HG938354">
    <property type="protein sequence ID" value="CDN51412.1"/>
    <property type="molecule type" value="Genomic_DNA"/>
</dbReference>
<dbReference type="KEGG" id="ngg:RG540_PA07360"/>
<dbReference type="HOGENOM" id="CLU_068244_1_1_5"/>
<dbReference type="PANTHER" id="PTHR39328">
    <property type="entry name" value="BLL2871 PROTEIN"/>
    <property type="match status" value="1"/>
</dbReference>
<dbReference type="Gene3D" id="3.60.20.10">
    <property type="entry name" value="Glutamine Phosphoribosylpyrophosphate, subunit 1, domain 1"/>
    <property type="match status" value="1"/>
</dbReference>
<dbReference type="Proteomes" id="UP000028181">
    <property type="component" value="Plasmid pHAMBI540a"/>
</dbReference>